<dbReference type="AlphaFoldDB" id="A0A4V2G358"/>
<organism evidence="5 6">
    <name type="scientific">Edaphobacter modestus</name>
    <dbReference type="NCBI Taxonomy" id="388466"/>
    <lineage>
        <taxon>Bacteria</taxon>
        <taxon>Pseudomonadati</taxon>
        <taxon>Acidobacteriota</taxon>
        <taxon>Terriglobia</taxon>
        <taxon>Terriglobales</taxon>
        <taxon>Acidobacteriaceae</taxon>
        <taxon>Edaphobacter</taxon>
    </lineage>
</organism>
<evidence type="ECO:0000256" key="2">
    <source>
        <dbReference type="ARBA" id="ARBA00022801"/>
    </source>
</evidence>
<dbReference type="Pfam" id="PF07859">
    <property type="entry name" value="Abhydrolase_3"/>
    <property type="match status" value="1"/>
</dbReference>
<sequence length="318" mass="34372">MSQPVLEPKTQSFSDAVSSQGGKPLYTLSYSDARKVLENAQSGEVVKAPAAIEDRSFPVGPTGEVSVRIYRPVGVKGPVPVVMYFHGGGWVLGSADTHDRLVRDLVSQTKAAFVFVKYTNSPEAQFPVPIEQAYAATKYVAEHAKELGFDSSRLAVAGDSVGGNMTAAVTLLAKEHNGPTIAYQVLFYPVTDANFDNGSYTEFANGPWLTKPAMEWFWNAYAPNKEDRKKPTASPLLATTDQLKGLPPALVITDENDVLRDEGEAYARKLIQAGVDVTAVRYLATFHDFVMLNGLADTPAAKSAIRLASEKLTAALNR</sequence>
<dbReference type="InterPro" id="IPR050300">
    <property type="entry name" value="GDXG_lipolytic_enzyme"/>
</dbReference>
<evidence type="ECO:0000313" key="5">
    <source>
        <dbReference type="EMBL" id="RZU35776.1"/>
    </source>
</evidence>
<protein>
    <submittedName>
        <fullName evidence="5">Acetyl esterase</fullName>
    </submittedName>
</protein>
<evidence type="ECO:0000256" key="3">
    <source>
        <dbReference type="SAM" id="MobiDB-lite"/>
    </source>
</evidence>
<dbReference type="SUPFAM" id="SSF53474">
    <property type="entry name" value="alpha/beta-Hydrolases"/>
    <property type="match status" value="1"/>
</dbReference>
<accession>A0A4V2G358</accession>
<comment type="similarity">
    <text evidence="1">Belongs to the 'GDXG' lipolytic enzyme family.</text>
</comment>
<feature type="region of interest" description="Disordered" evidence="3">
    <location>
        <begin position="1"/>
        <end position="20"/>
    </location>
</feature>
<dbReference type="InterPro" id="IPR002168">
    <property type="entry name" value="Lipase_GDXG_HIS_AS"/>
</dbReference>
<feature type="domain" description="Alpha/beta hydrolase fold-3" evidence="4">
    <location>
        <begin position="82"/>
        <end position="290"/>
    </location>
</feature>
<reference evidence="5 6" key="1">
    <citation type="submission" date="2019-02" db="EMBL/GenBank/DDBJ databases">
        <title>Genomic Encyclopedia of Archaeal and Bacterial Type Strains, Phase II (KMG-II): from individual species to whole genera.</title>
        <authorList>
            <person name="Goeker M."/>
        </authorList>
    </citation>
    <scope>NUCLEOTIDE SEQUENCE [LARGE SCALE GENOMIC DNA]</scope>
    <source>
        <strain evidence="5 6">DSM 18101</strain>
    </source>
</reference>
<keyword evidence="6" id="KW-1185">Reference proteome</keyword>
<evidence type="ECO:0000256" key="1">
    <source>
        <dbReference type="ARBA" id="ARBA00010515"/>
    </source>
</evidence>
<dbReference type="RefSeq" id="WP_207231912.1">
    <property type="nucleotide sequence ID" value="NZ_SHKW01000002.1"/>
</dbReference>
<comment type="caution">
    <text evidence="5">The sequence shown here is derived from an EMBL/GenBank/DDBJ whole genome shotgun (WGS) entry which is preliminary data.</text>
</comment>
<dbReference type="GO" id="GO:0016787">
    <property type="term" value="F:hydrolase activity"/>
    <property type="evidence" value="ECO:0007669"/>
    <property type="project" value="UniProtKB-KW"/>
</dbReference>
<gene>
    <name evidence="5" type="ORF">BDD14_5879</name>
</gene>
<dbReference type="Gene3D" id="3.40.50.1820">
    <property type="entry name" value="alpha/beta hydrolase"/>
    <property type="match status" value="1"/>
</dbReference>
<dbReference type="InterPro" id="IPR013094">
    <property type="entry name" value="AB_hydrolase_3"/>
</dbReference>
<dbReference type="Proteomes" id="UP000292958">
    <property type="component" value="Unassembled WGS sequence"/>
</dbReference>
<evidence type="ECO:0000259" key="4">
    <source>
        <dbReference type="Pfam" id="PF07859"/>
    </source>
</evidence>
<keyword evidence="2" id="KW-0378">Hydrolase</keyword>
<dbReference type="PANTHER" id="PTHR48081">
    <property type="entry name" value="AB HYDROLASE SUPERFAMILY PROTEIN C4A8.06C"/>
    <property type="match status" value="1"/>
</dbReference>
<proteinExistence type="inferred from homology"/>
<name>A0A4V2G358_9BACT</name>
<evidence type="ECO:0000313" key="6">
    <source>
        <dbReference type="Proteomes" id="UP000292958"/>
    </source>
</evidence>
<dbReference type="EMBL" id="SHKW01000002">
    <property type="protein sequence ID" value="RZU35776.1"/>
    <property type="molecule type" value="Genomic_DNA"/>
</dbReference>
<dbReference type="InterPro" id="IPR029058">
    <property type="entry name" value="AB_hydrolase_fold"/>
</dbReference>
<dbReference type="PROSITE" id="PS01173">
    <property type="entry name" value="LIPASE_GDXG_HIS"/>
    <property type="match status" value="1"/>
</dbReference>
<dbReference type="PANTHER" id="PTHR48081:SF8">
    <property type="entry name" value="ALPHA_BETA HYDROLASE FOLD-3 DOMAIN-CONTAINING PROTEIN-RELATED"/>
    <property type="match status" value="1"/>
</dbReference>